<accession>A0AAV7VVP2</accession>
<feature type="compositionally biased region" description="Basic residues" evidence="1">
    <location>
        <begin position="135"/>
        <end position="145"/>
    </location>
</feature>
<dbReference type="Proteomes" id="UP001066276">
    <property type="component" value="Chromosome 1_2"/>
</dbReference>
<evidence type="ECO:0000313" key="2">
    <source>
        <dbReference type="EMBL" id="KAJ1205760.1"/>
    </source>
</evidence>
<dbReference type="EMBL" id="JANPWB010000002">
    <property type="protein sequence ID" value="KAJ1205760.1"/>
    <property type="molecule type" value="Genomic_DNA"/>
</dbReference>
<comment type="caution">
    <text evidence="2">The sequence shown here is derived from an EMBL/GenBank/DDBJ whole genome shotgun (WGS) entry which is preliminary data.</text>
</comment>
<feature type="compositionally biased region" description="Polar residues" evidence="1">
    <location>
        <begin position="146"/>
        <end position="156"/>
    </location>
</feature>
<gene>
    <name evidence="2" type="ORF">NDU88_001187</name>
</gene>
<evidence type="ECO:0000256" key="1">
    <source>
        <dbReference type="SAM" id="MobiDB-lite"/>
    </source>
</evidence>
<evidence type="ECO:0000313" key="3">
    <source>
        <dbReference type="Proteomes" id="UP001066276"/>
    </source>
</evidence>
<name>A0AAV7VVP2_PLEWA</name>
<keyword evidence="3" id="KW-1185">Reference proteome</keyword>
<dbReference type="AlphaFoldDB" id="A0AAV7VVP2"/>
<proteinExistence type="predicted"/>
<feature type="region of interest" description="Disordered" evidence="1">
    <location>
        <begin position="129"/>
        <end position="189"/>
    </location>
</feature>
<organism evidence="2 3">
    <name type="scientific">Pleurodeles waltl</name>
    <name type="common">Iberian ribbed newt</name>
    <dbReference type="NCBI Taxonomy" id="8319"/>
    <lineage>
        <taxon>Eukaryota</taxon>
        <taxon>Metazoa</taxon>
        <taxon>Chordata</taxon>
        <taxon>Craniata</taxon>
        <taxon>Vertebrata</taxon>
        <taxon>Euteleostomi</taxon>
        <taxon>Amphibia</taxon>
        <taxon>Batrachia</taxon>
        <taxon>Caudata</taxon>
        <taxon>Salamandroidea</taxon>
        <taxon>Salamandridae</taxon>
        <taxon>Pleurodelinae</taxon>
        <taxon>Pleurodeles</taxon>
    </lineage>
</organism>
<reference evidence="2" key="1">
    <citation type="journal article" date="2022" name="bioRxiv">
        <title>Sequencing and chromosome-scale assembly of the giantPleurodeles waltlgenome.</title>
        <authorList>
            <person name="Brown T."/>
            <person name="Elewa A."/>
            <person name="Iarovenko S."/>
            <person name="Subramanian E."/>
            <person name="Araus A.J."/>
            <person name="Petzold A."/>
            <person name="Susuki M."/>
            <person name="Suzuki K.-i.T."/>
            <person name="Hayashi T."/>
            <person name="Toyoda A."/>
            <person name="Oliveira C."/>
            <person name="Osipova E."/>
            <person name="Leigh N.D."/>
            <person name="Simon A."/>
            <person name="Yun M.H."/>
        </authorList>
    </citation>
    <scope>NUCLEOTIDE SEQUENCE</scope>
    <source>
        <strain evidence="2">20211129_DDA</strain>
        <tissue evidence="2">Liver</tissue>
    </source>
</reference>
<protein>
    <submittedName>
        <fullName evidence="2">Uncharacterized protein</fullName>
    </submittedName>
</protein>
<sequence>MDETLGGAQIQAVGSTAQGVLFNIGGGLVSCLHYNSYNSLGQKQPHERSARGHTNRGSRLLMQDALSAVGEALFLARTTIPGTACGRDDSMDESPGGAQIEAIGPTARDVLFNSGDGLFSYPRYNSRYSLLNGRPHGRSTRRHTNRGSQPATQGTPNCGPGKDGGKSRPVFTRHRPEEAGAGPHPQSYYKMGKCKTATATDKLAGKSSLDQFLQKAIGVLEREIESSKRQLSIVAPPLAPLTPPLLP</sequence>